<evidence type="ECO:0000313" key="4">
    <source>
        <dbReference type="Proteomes" id="UP000190044"/>
    </source>
</evidence>
<sequence>MSSPDALFGLLHLWALGAAYVGLLYLLYRGIRRLGAGRKAAGAGIAALVLTGGAVSLWALQDGSGECAEGGDGAAFCGGPPPVPVMPAGDGHQGRAATALKTDKAKAATTGAEAGKDIR</sequence>
<protein>
    <submittedName>
        <fullName evidence="3">Uncharacterized protein</fullName>
    </submittedName>
</protein>
<evidence type="ECO:0000256" key="2">
    <source>
        <dbReference type="SAM" id="Phobius"/>
    </source>
</evidence>
<organism evidence="3 4">
    <name type="scientific">Sphingopyxis flava</name>
    <dbReference type="NCBI Taxonomy" id="1507287"/>
    <lineage>
        <taxon>Bacteria</taxon>
        <taxon>Pseudomonadati</taxon>
        <taxon>Pseudomonadota</taxon>
        <taxon>Alphaproteobacteria</taxon>
        <taxon>Sphingomonadales</taxon>
        <taxon>Sphingomonadaceae</taxon>
        <taxon>Sphingopyxis</taxon>
    </lineage>
</organism>
<keyword evidence="2" id="KW-0812">Transmembrane</keyword>
<proteinExistence type="predicted"/>
<dbReference type="Proteomes" id="UP000190044">
    <property type="component" value="Unassembled WGS sequence"/>
</dbReference>
<evidence type="ECO:0000313" key="3">
    <source>
        <dbReference type="EMBL" id="SKB94172.1"/>
    </source>
</evidence>
<gene>
    <name evidence="3" type="ORF">SAMN06295937_10336</name>
</gene>
<feature type="region of interest" description="Disordered" evidence="1">
    <location>
        <begin position="99"/>
        <end position="119"/>
    </location>
</feature>
<dbReference type="RefSeq" id="WP_079639914.1">
    <property type="nucleotide sequence ID" value="NZ_FUYP01000033.1"/>
</dbReference>
<feature type="transmembrane region" description="Helical" evidence="2">
    <location>
        <begin position="6"/>
        <end position="28"/>
    </location>
</feature>
<keyword evidence="2" id="KW-0472">Membrane</keyword>
<accession>A0A1T5FDE4</accession>
<dbReference type="EMBL" id="FUYP01000033">
    <property type="protein sequence ID" value="SKB94172.1"/>
    <property type="molecule type" value="Genomic_DNA"/>
</dbReference>
<name>A0A1T5FDE4_9SPHN</name>
<evidence type="ECO:0000256" key="1">
    <source>
        <dbReference type="SAM" id="MobiDB-lite"/>
    </source>
</evidence>
<feature type="transmembrane region" description="Helical" evidence="2">
    <location>
        <begin position="40"/>
        <end position="60"/>
    </location>
</feature>
<keyword evidence="4" id="KW-1185">Reference proteome</keyword>
<keyword evidence="2" id="KW-1133">Transmembrane helix</keyword>
<reference evidence="4" key="1">
    <citation type="submission" date="2017-02" db="EMBL/GenBank/DDBJ databases">
        <authorList>
            <person name="Varghese N."/>
            <person name="Submissions S."/>
        </authorList>
    </citation>
    <scope>NUCLEOTIDE SEQUENCE [LARGE SCALE GENOMIC DNA]</scope>
    <source>
        <strain evidence="4">R11H</strain>
    </source>
</reference>
<dbReference type="AlphaFoldDB" id="A0A1T5FDE4"/>